<dbReference type="OrthoDB" id="9949069at2"/>
<evidence type="ECO:0000313" key="1">
    <source>
        <dbReference type="EMBL" id="KTD09025.1"/>
    </source>
</evidence>
<dbReference type="STRING" id="45066.Lgra_2260"/>
<accession>A0A378JD88</accession>
<evidence type="ECO:0000313" key="4">
    <source>
        <dbReference type="Proteomes" id="UP000254476"/>
    </source>
</evidence>
<sequence>MTERTESNENNNNLLMKMIESLFNLFGIKLGKGGGMPLNEAIKQPGAEQHAVGMLEDKTTQWLCQQALKIPGVSDMAQDYLNNNPAVKAFAQKVLDNPRLTDFKQDLKESGFLDKMDLDAKKSSMPQGDKQAEDVSLAMTAVKDTRNIQGTHDLVSNIDLPVSDETCTEQNTIPKEENTSQVRAN</sequence>
<organism evidence="2 4">
    <name type="scientific">Legionella gratiana</name>
    <dbReference type="NCBI Taxonomy" id="45066"/>
    <lineage>
        <taxon>Bacteria</taxon>
        <taxon>Pseudomonadati</taxon>
        <taxon>Pseudomonadota</taxon>
        <taxon>Gammaproteobacteria</taxon>
        <taxon>Legionellales</taxon>
        <taxon>Legionellaceae</taxon>
        <taxon>Legionella</taxon>
    </lineage>
</organism>
<dbReference type="Proteomes" id="UP000254476">
    <property type="component" value="Unassembled WGS sequence"/>
</dbReference>
<protein>
    <submittedName>
        <fullName evidence="2">Uncharacterized protein</fullName>
    </submittedName>
</protein>
<evidence type="ECO:0000313" key="3">
    <source>
        <dbReference type="Proteomes" id="UP000054691"/>
    </source>
</evidence>
<dbReference type="EMBL" id="UGOB01000001">
    <property type="protein sequence ID" value="STX45762.1"/>
    <property type="molecule type" value="Genomic_DNA"/>
</dbReference>
<dbReference type="Proteomes" id="UP000054691">
    <property type="component" value="Unassembled WGS sequence"/>
</dbReference>
<dbReference type="RefSeq" id="WP_058499387.1">
    <property type="nucleotide sequence ID" value="NZ_CAAAHW010000004.1"/>
</dbReference>
<evidence type="ECO:0000313" key="2">
    <source>
        <dbReference type="EMBL" id="STX45762.1"/>
    </source>
</evidence>
<gene>
    <name evidence="1" type="ORF">Lgra_2260</name>
    <name evidence="2" type="ORF">NCTC12388_02506</name>
</gene>
<dbReference type="AlphaFoldDB" id="A0A378JD88"/>
<dbReference type="EMBL" id="LNYE01000023">
    <property type="protein sequence ID" value="KTD09025.1"/>
    <property type="molecule type" value="Genomic_DNA"/>
</dbReference>
<keyword evidence="3" id="KW-1185">Reference proteome</keyword>
<reference evidence="2 4" key="2">
    <citation type="submission" date="2018-06" db="EMBL/GenBank/DDBJ databases">
        <authorList>
            <consortium name="Pathogen Informatics"/>
            <person name="Doyle S."/>
        </authorList>
    </citation>
    <scope>NUCLEOTIDE SEQUENCE [LARGE SCALE GENOMIC DNA]</scope>
    <source>
        <strain evidence="2 4">NCTC12388</strain>
    </source>
</reference>
<name>A0A378JD88_9GAMM</name>
<reference evidence="1 3" key="1">
    <citation type="submission" date="2015-11" db="EMBL/GenBank/DDBJ databases">
        <title>Genomic analysis of 38 Legionella species identifies large and diverse effector repertoires.</title>
        <authorList>
            <person name="Burstein D."/>
            <person name="Amaro F."/>
            <person name="Zusman T."/>
            <person name="Lifshitz Z."/>
            <person name="Cohen O."/>
            <person name="Gilbert J.A."/>
            <person name="Pupko T."/>
            <person name="Shuman H.A."/>
            <person name="Segal G."/>
        </authorList>
    </citation>
    <scope>NUCLEOTIDE SEQUENCE [LARGE SCALE GENOMIC DNA]</scope>
    <source>
        <strain evidence="1 3">Lyon 8420412</strain>
    </source>
</reference>
<proteinExistence type="predicted"/>